<proteinExistence type="predicted"/>
<dbReference type="Proteomes" id="UP000178870">
    <property type="component" value="Unassembled WGS sequence"/>
</dbReference>
<evidence type="ECO:0000313" key="2">
    <source>
        <dbReference type="Proteomes" id="UP000178870"/>
    </source>
</evidence>
<protein>
    <recommendedName>
        <fullName evidence="3">MalT-like TPR region domain-containing protein</fullName>
    </recommendedName>
</protein>
<dbReference type="Gene3D" id="1.25.40.10">
    <property type="entry name" value="Tetratricopeptide repeat domain"/>
    <property type="match status" value="1"/>
</dbReference>
<sequence>MSKGNDLHAKAIKAHEQEQDFLKALKFTDEAIIASGEEGDSGEIAGILGSRQNIFSHLYDKTQNKNYLILAKYEAEAAVEIAEKSDTSAALPYRDLAKAYEQLNDYPNAVTYLEKAINSKLPDSHNRPAVKAEIKAHLAYTKYKAGDKSGMNLMNEAIAELENAKEDKYNKDVWLSGAHMRTAEMLKEDNLDLAKEHLRKAKEIIDVNNELKLRAEQWKELAKDFNG</sequence>
<evidence type="ECO:0008006" key="3">
    <source>
        <dbReference type="Google" id="ProtNLM"/>
    </source>
</evidence>
<dbReference type="AlphaFoldDB" id="A0A1F7YWA0"/>
<evidence type="ECO:0000313" key="1">
    <source>
        <dbReference type="EMBL" id="OGM31561.1"/>
    </source>
</evidence>
<dbReference type="SUPFAM" id="SSF48452">
    <property type="entry name" value="TPR-like"/>
    <property type="match status" value="1"/>
</dbReference>
<gene>
    <name evidence="1" type="ORF">A2803_02390</name>
</gene>
<accession>A0A1F7YWA0</accession>
<dbReference type="InterPro" id="IPR011990">
    <property type="entry name" value="TPR-like_helical_dom_sf"/>
</dbReference>
<organism evidence="1 2">
    <name type="scientific">Candidatus Woesebacteria bacterium RIFCSPHIGHO2_01_FULL_44_21</name>
    <dbReference type="NCBI Taxonomy" id="1802503"/>
    <lineage>
        <taxon>Bacteria</taxon>
        <taxon>Candidatus Woeseibacteriota</taxon>
    </lineage>
</organism>
<reference evidence="1 2" key="1">
    <citation type="journal article" date="2016" name="Nat. Commun.">
        <title>Thousands of microbial genomes shed light on interconnected biogeochemical processes in an aquifer system.</title>
        <authorList>
            <person name="Anantharaman K."/>
            <person name="Brown C.T."/>
            <person name="Hug L.A."/>
            <person name="Sharon I."/>
            <person name="Castelle C.J."/>
            <person name="Probst A.J."/>
            <person name="Thomas B.C."/>
            <person name="Singh A."/>
            <person name="Wilkins M.J."/>
            <person name="Karaoz U."/>
            <person name="Brodie E.L."/>
            <person name="Williams K.H."/>
            <person name="Hubbard S.S."/>
            <person name="Banfield J.F."/>
        </authorList>
    </citation>
    <scope>NUCLEOTIDE SEQUENCE [LARGE SCALE GENOMIC DNA]</scope>
</reference>
<name>A0A1F7YWA0_9BACT</name>
<dbReference type="EMBL" id="MGGP01000024">
    <property type="protein sequence ID" value="OGM31561.1"/>
    <property type="molecule type" value="Genomic_DNA"/>
</dbReference>
<comment type="caution">
    <text evidence="1">The sequence shown here is derived from an EMBL/GenBank/DDBJ whole genome shotgun (WGS) entry which is preliminary data.</text>
</comment>